<dbReference type="PROSITE" id="PS50109">
    <property type="entry name" value="HIS_KIN"/>
    <property type="match status" value="1"/>
</dbReference>
<reference evidence="9 10" key="1">
    <citation type="submission" date="2024-03" db="EMBL/GenBank/DDBJ databases">
        <title>Ignisphaera cupida sp. nov., a hyperthermophilic hydrolytic archaeon from a hot spring of Kamchatka, and proposal of Ignisphaeraceae fam. nov.</title>
        <authorList>
            <person name="Podosokorskaya O.A."/>
            <person name="Elcheninov A.G."/>
            <person name="Maltseva A.I."/>
            <person name="Zayulina K.S."/>
            <person name="Novikov A."/>
            <person name="Merkel A.Y."/>
        </authorList>
    </citation>
    <scope>NUCLEOTIDE SEQUENCE [LARGE SCALE GENOMIC DNA]</scope>
    <source>
        <strain evidence="9 10">38H-sp</strain>
    </source>
</reference>
<keyword evidence="5" id="KW-0547">Nucleotide-binding</keyword>
<evidence type="ECO:0000259" key="8">
    <source>
        <dbReference type="PROSITE" id="PS50893"/>
    </source>
</evidence>
<dbReference type="CDD" id="cd00075">
    <property type="entry name" value="HATPase"/>
    <property type="match status" value="1"/>
</dbReference>
<dbReference type="Gene3D" id="3.30.450.20">
    <property type="entry name" value="PAS domain"/>
    <property type="match status" value="1"/>
</dbReference>
<dbReference type="GO" id="GO:0005524">
    <property type="term" value="F:ATP binding"/>
    <property type="evidence" value="ECO:0007669"/>
    <property type="project" value="UniProtKB-KW"/>
</dbReference>
<dbReference type="Pfam" id="PF02518">
    <property type="entry name" value="HATPase_c"/>
    <property type="match status" value="1"/>
</dbReference>
<dbReference type="PRINTS" id="PR00344">
    <property type="entry name" value="BCTRLSENSOR"/>
</dbReference>
<accession>A0ABU9U9Y8</accession>
<dbReference type="Gene3D" id="1.10.287.130">
    <property type="match status" value="1"/>
</dbReference>
<evidence type="ECO:0000256" key="1">
    <source>
        <dbReference type="ARBA" id="ARBA00000085"/>
    </source>
</evidence>
<dbReference type="Pfam" id="PF00512">
    <property type="entry name" value="HisKA"/>
    <property type="match status" value="1"/>
</dbReference>
<dbReference type="Proteomes" id="UP001466331">
    <property type="component" value="Unassembled WGS sequence"/>
</dbReference>
<dbReference type="SUPFAM" id="SSF52540">
    <property type="entry name" value="P-loop containing nucleoside triphosphate hydrolases"/>
    <property type="match status" value="1"/>
</dbReference>
<dbReference type="InterPro" id="IPR005467">
    <property type="entry name" value="His_kinase_dom"/>
</dbReference>
<dbReference type="Gene3D" id="3.40.50.300">
    <property type="entry name" value="P-loop containing nucleotide triphosphate hydrolases"/>
    <property type="match status" value="1"/>
</dbReference>
<dbReference type="InterPro" id="IPR003593">
    <property type="entry name" value="AAA+_ATPase"/>
</dbReference>
<dbReference type="InterPro" id="IPR036890">
    <property type="entry name" value="HATPase_C_sf"/>
</dbReference>
<evidence type="ECO:0000259" key="7">
    <source>
        <dbReference type="PROSITE" id="PS50109"/>
    </source>
</evidence>
<protein>
    <recommendedName>
        <fullName evidence="3">histidine kinase</fullName>
        <ecNumber evidence="3">2.7.13.3</ecNumber>
    </recommendedName>
</protein>
<dbReference type="SMART" id="SM00387">
    <property type="entry name" value="HATPase_c"/>
    <property type="match status" value="1"/>
</dbReference>
<dbReference type="EMBL" id="JBCHKQ010000001">
    <property type="protein sequence ID" value="MEM5946982.1"/>
    <property type="molecule type" value="Genomic_DNA"/>
</dbReference>
<gene>
    <name evidence="9" type="ORF">WKV44_00325</name>
</gene>
<keyword evidence="6 9" id="KW-0067">ATP-binding</keyword>
<evidence type="ECO:0000256" key="6">
    <source>
        <dbReference type="ARBA" id="ARBA00022840"/>
    </source>
</evidence>
<name>A0ABU9U9Y8_9SPIR</name>
<dbReference type="InterPro" id="IPR050107">
    <property type="entry name" value="ABC_carbohydrate_import_ATPase"/>
</dbReference>
<feature type="domain" description="ABC transporter" evidence="8">
    <location>
        <begin position="6"/>
        <end position="242"/>
    </location>
</feature>
<organism evidence="9 10">
    <name type="scientific">Rarispira pelagica</name>
    <dbReference type="NCBI Taxonomy" id="3141764"/>
    <lineage>
        <taxon>Bacteria</taxon>
        <taxon>Pseudomonadati</taxon>
        <taxon>Spirochaetota</taxon>
        <taxon>Spirochaetia</taxon>
        <taxon>Winmispirales</taxon>
        <taxon>Winmispiraceae</taxon>
        <taxon>Rarispira</taxon>
    </lineage>
</organism>
<dbReference type="SMART" id="SM00388">
    <property type="entry name" value="HisKA"/>
    <property type="match status" value="1"/>
</dbReference>
<evidence type="ECO:0000256" key="4">
    <source>
        <dbReference type="ARBA" id="ARBA00022553"/>
    </source>
</evidence>
<dbReference type="SMART" id="SM00382">
    <property type="entry name" value="AAA"/>
    <property type="match status" value="1"/>
</dbReference>
<comment type="similarity">
    <text evidence="2">Belongs to the ABC transporter superfamily. AI-2 autoinducer porter (TC 3.A.1.2.8) family.</text>
</comment>
<dbReference type="PANTHER" id="PTHR43790:SF2">
    <property type="entry name" value="AUTOINDUCER 2 IMPORT ATP-BINDING PROTEIN LSRA"/>
    <property type="match status" value="1"/>
</dbReference>
<feature type="domain" description="Histidine kinase" evidence="7">
    <location>
        <begin position="390"/>
        <end position="596"/>
    </location>
</feature>
<dbReference type="Pfam" id="PF00005">
    <property type="entry name" value="ABC_tran"/>
    <property type="match status" value="1"/>
</dbReference>
<dbReference type="PROSITE" id="PS50893">
    <property type="entry name" value="ABC_TRANSPORTER_2"/>
    <property type="match status" value="1"/>
</dbReference>
<comment type="catalytic activity">
    <reaction evidence="1">
        <text>ATP + protein L-histidine = ADP + protein N-phospho-L-histidine.</text>
        <dbReference type="EC" id="2.7.13.3"/>
    </reaction>
</comment>
<dbReference type="InterPro" id="IPR003594">
    <property type="entry name" value="HATPase_dom"/>
</dbReference>
<proteinExistence type="inferred from homology"/>
<dbReference type="RefSeq" id="WP_420068436.1">
    <property type="nucleotide sequence ID" value="NZ_JBCHKQ010000001.1"/>
</dbReference>
<sequence>MENIILFMRNIHYKENNTAVLNGVDFELKKGEVHALVGEHRCGKTSLVKILTGEIRPDRGEIFLNKKKITINNPQDAYKYKIAAVYQSPQVIPSLNTIENIFITRMPKMWKNIDDYYIYIERTRQLQKQLNTNFDIFVPAGDLARPEKNLIDIMRALSHNPDILILDEISNRQRQEEIETLFTIIKKMTKEGKSVIYVTPNVDEIFSIADRVTVLKNGYRQSTDEVQKIDSLRLFRLTYSLIAEIEESEDSSIFSSTRLYNENFLRELPIGIVLIDQNHNMFYINPAASGMIDKKNDLKKGTAIHNIITEEISPKSAQILNSIYTGKKRQWTGVPFGKAMFTDIRVYPLVEKEDFLGHIIIIEDKSKEYHIQEYLSSTEKSFATAEIAAEVAHEINNPLGIINTYIEVLKLQELPESANEKLGKIQKEITRIQDFISSLTQIAEKKLETKKEVDIVSLIKDTIFLFQHIFDNKKINVSTHFSHNKIVLTGDEGRLKQLLINLVLNSVEAILHGGFIKISAEENDNNIIVKIHDNGHGIPDDIKEKIFTPFFSTKLGKKTTGLGLAVCEHIASLHNAKIEVDSKPGEYTCFSIIFDK</sequence>
<evidence type="ECO:0000256" key="2">
    <source>
        <dbReference type="ARBA" id="ARBA00009404"/>
    </source>
</evidence>
<evidence type="ECO:0000313" key="10">
    <source>
        <dbReference type="Proteomes" id="UP001466331"/>
    </source>
</evidence>
<keyword evidence="10" id="KW-1185">Reference proteome</keyword>
<dbReference type="EC" id="2.7.13.3" evidence="3"/>
<dbReference type="InterPro" id="IPR036097">
    <property type="entry name" value="HisK_dim/P_sf"/>
</dbReference>
<dbReference type="SUPFAM" id="SSF47384">
    <property type="entry name" value="Homodimeric domain of signal transducing histidine kinase"/>
    <property type="match status" value="1"/>
</dbReference>
<dbReference type="InterPro" id="IPR027417">
    <property type="entry name" value="P-loop_NTPase"/>
</dbReference>
<evidence type="ECO:0000313" key="9">
    <source>
        <dbReference type="EMBL" id="MEM5946982.1"/>
    </source>
</evidence>
<comment type="caution">
    <text evidence="9">The sequence shown here is derived from an EMBL/GenBank/DDBJ whole genome shotgun (WGS) entry which is preliminary data.</text>
</comment>
<evidence type="ECO:0000256" key="5">
    <source>
        <dbReference type="ARBA" id="ARBA00022741"/>
    </source>
</evidence>
<keyword evidence="4" id="KW-0597">Phosphoprotein</keyword>
<dbReference type="CDD" id="cd00082">
    <property type="entry name" value="HisKA"/>
    <property type="match status" value="1"/>
</dbReference>
<dbReference type="InterPro" id="IPR003439">
    <property type="entry name" value="ABC_transporter-like_ATP-bd"/>
</dbReference>
<dbReference type="SUPFAM" id="SSF55874">
    <property type="entry name" value="ATPase domain of HSP90 chaperone/DNA topoisomerase II/histidine kinase"/>
    <property type="match status" value="1"/>
</dbReference>
<dbReference type="InterPro" id="IPR004358">
    <property type="entry name" value="Sig_transdc_His_kin-like_C"/>
</dbReference>
<dbReference type="Gene3D" id="3.30.565.10">
    <property type="entry name" value="Histidine kinase-like ATPase, C-terminal domain"/>
    <property type="match status" value="1"/>
</dbReference>
<dbReference type="CDD" id="cd03216">
    <property type="entry name" value="ABC_Carb_Monos_I"/>
    <property type="match status" value="1"/>
</dbReference>
<dbReference type="InterPro" id="IPR003661">
    <property type="entry name" value="HisK_dim/P_dom"/>
</dbReference>
<dbReference type="PANTHER" id="PTHR43790">
    <property type="entry name" value="CARBOHYDRATE TRANSPORT ATP-BINDING PROTEIN MG119-RELATED"/>
    <property type="match status" value="1"/>
</dbReference>
<evidence type="ECO:0000256" key="3">
    <source>
        <dbReference type="ARBA" id="ARBA00012438"/>
    </source>
</evidence>